<dbReference type="GO" id="GO:0016020">
    <property type="term" value="C:membrane"/>
    <property type="evidence" value="ECO:0007669"/>
    <property type="project" value="UniProtKB-SubCell"/>
</dbReference>
<keyword evidence="3 5" id="KW-1133">Transmembrane helix</keyword>
<dbReference type="Gene3D" id="2.40.30.170">
    <property type="match status" value="1"/>
</dbReference>
<dbReference type="RefSeq" id="WP_109606574.1">
    <property type="nucleotide sequence ID" value="NZ_QGHA01000001.1"/>
</dbReference>
<dbReference type="InterPro" id="IPR050739">
    <property type="entry name" value="MFP"/>
</dbReference>
<dbReference type="PANTHER" id="PTHR30386:SF26">
    <property type="entry name" value="TRANSPORT PROTEIN COMB"/>
    <property type="match status" value="1"/>
</dbReference>
<dbReference type="PRINTS" id="PR01490">
    <property type="entry name" value="RTXTOXIND"/>
</dbReference>
<evidence type="ECO:0000256" key="4">
    <source>
        <dbReference type="ARBA" id="ARBA00023136"/>
    </source>
</evidence>
<gene>
    <name evidence="7" type="ORF">LX99_00799</name>
</gene>
<sequence>MSNNESNVHQEADATFLKKATLPDNLPNRSDLAQEIIDRRPSFFEKWALVIFLAVLLCLIAGTWFIRYPDIIQTKATLSAYNAPKEVISIQTGRLIKLFIQNGQKVRQDDMIGWIESTARPDEVLKLSHQLDSGIKLLSLGKSEKLPMLFHEEFQNLGTIQVYYQTYIVELQKFDDYLVNGFYEKQKKLILNDVASIENTDKALNEQKQLIEKDNEVANQTYKMNEKLYEQHVITKEEYRQQQSRLINKQMGMPQMNSNIISNENQQLHKKRELEQLEHDMTQQKVLFQQALQTLKSNVDDWKKRYILTAPMDGTLFFTLPLQQNQYIEQSKLLGYVKPDDGKFYAQLVLPQRNLGKVDTGMEVQLRFDAYPYQEVGFLKGSINYISNIPTDSGYLATVQLEKSLKTNLNQKIQYKTGLKATALVITKNVPLIKRLYYNVVKATSQGN</sequence>
<dbReference type="AlphaFoldDB" id="A0A316HGI0"/>
<keyword evidence="2 5" id="KW-0812">Transmembrane</keyword>
<dbReference type="PANTHER" id="PTHR30386">
    <property type="entry name" value="MEMBRANE FUSION SUBUNIT OF EMRAB-TOLC MULTIDRUG EFFLUX PUMP"/>
    <property type="match status" value="1"/>
</dbReference>
<accession>A0A316HGI0</accession>
<evidence type="ECO:0000313" key="8">
    <source>
        <dbReference type="Proteomes" id="UP000245678"/>
    </source>
</evidence>
<evidence type="ECO:0000313" key="7">
    <source>
        <dbReference type="EMBL" id="PWK80334.1"/>
    </source>
</evidence>
<evidence type="ECO:0000256" key="1">
    <source>
        <dbReference type="ARBA" id="ARBA00004167"/>
    </source>
</evidence>
<evidence type="ECO:0000256" key="2">
    <source>
        <dbReference type="ARBA" id="ARBA00022692"/>
    </source>
</evidence>
<keyword evidence="4 5" id="KW-0472">Membrane</keyword>
<protein>
    <submittedName>
        <fullName evidence="7">HlyD family secretion protein</fullName>
    </submittedName>
</protein>
<comment type="caution">
    <text evidence="7">The sequence shown here is derived from an EMBL/GenBank/DDBJ whole genome shotgun (WGS) entry which is preliminary data.</text>
</comment>
<name>A0A316HGI0_9SPHI</name>
<proteinExistence type="predicted"/>
<feature type="transmembrane region" description="Helical" evidence="5">
    <location>
        <begin position="47"/>
        <end position="66"/>
    </location>
</feature>
<organism evidence="7 8">
    <name type="scientific">Mucilaginibacter oryzae</name>
    <dbReference type="NCBI Taxonomy" id="468058"/>
    <lineage>
        <taxon>Bacteria</taxon>
        <taxon>Pseudomonadati</taxon>
        <taxon>Bacteroidota</taxon>
        <taxon>Sphingobacteriia</taxon>
        <taxon>Sphingobacteriales</taxon>
        <taxon>Sphingobacteriaceae</taxon>
        <taxon>Mucilaginibacter</taxon>
    </lineage>
</organism>
<dbReference type="EMBL" id="QGHA01000001">
    <property type="protein sequence ID" value="PWK80334.1"/>
    <property type="molecule type" value="Genomic_DNA"/>
</dbReference>
<dbReference type="Pfam" id="PF26002">
    <property type="entry name" value="Beta-barrel_AprE"/>
    <property type="match status" value="1"/>
</dbReference>
<dbReference type="Proteomes" id="UP000245678">
    <property type="component" value="Unassembled WGS sequence"/>
</dbReference>
<reference evidence="7 8" key="1">
    <citation type="submission" date="2018-05" db="EMBL/GenBank/DDBJ databases">
        <title>Genomic Encyclopedia of Archaeal and Bacterial Type Strains, Phase II (KMG-II): from individual species to whole genera.</title>
        <authorList>
            <person name="Goeker M."/>
        </authorList>
    </citation>
    <scope>NUCLEOTIDE SEQUENCE [LARGE SCALE GENOMIC DNA]</scope>
    <source>
        <strain evidence="7 8">DSM 19975</strain>
    </source>
</reference>
<keyword evidence="8" id="KW-1185">Reference proteome</keyword>
<dbReference type="InterPro" id="IPR058982">
    <property type="entry name" value="Beta-barrel_AprE"/>
</dbReference>
<feature type="domain" description="AprE-like beta-barrel" evidence="6">
    <location>
        <begin position="349"/>
        <end position="427"/>
    </location>
</feature>
<evidence type="ECO:0000256" key="5">
    <source>
        <dbReference type="SAM" id="Phobius"/>
    </source>
</evidence>
<comment type="subcellular location">
    <subcellularLocation>
        <location evidence="1">Membrane</location>
        <topology evidence="1">Single-pass membrane protein</topology>
    </subcellularLocation>
</comment>
<evidence type="ECO:0000259" key="6">
    <source>
        <dbReference type="Pfam" id="PF26002"/>
    </source>
</evidence>
<evidence type="ECO:0000256" key="3">
    <source>
        <dbReference type="ARBA" id="ARBA00022989"/>
    </source>
</evidence>